<evidence type="ECO:0000259" key="1">
    <source>
        <dbReference type="Pfam" id="PF14764"/>
    </source>
</evidence>
<dbReference type="InterPro" id="IPR056856">
    <property type="entry name" value="TPR_AP5Z1_C"/>
</dbReference>
<dbReference type="AlphaFoldDB" id="A0AA35QUN6"/>
<accession>A0AA35QUN6</accession>
<evidence type="ECO:0000259" key="2">
    <source>
        <dbReference type="Pfam" id="PF25154"/>
    </source>
</evidence>
<dbReference type="InterPro" id="IPR016024">
    <property type="entry name" value="ARM-type_fold"/>
</dbReference>
<dbReference type="InterPro" id="IPR028222">
    <property type="entry name" value="AP5Z1"/>
</dbReference>
<keyword evidence="4" id="KW-1185">Reference proteome</keyword>
<dbReference type="Gene3D" id="1.25.10.10">
    <property type="entry name" value="Leucine-rich Repeat Variant"/>
    <property type="match status" value="1"/>
</dbReference>
<dbReference type="InterPro" id="IPR055450">
    <property type="entry name" value="AP5Z1_ARM"/>
</dbReference>
<proteinExistence type="predicted"/>
<dbReference type="PANTHER" id="PTHR46488">
    <property type="entry name" value="AP-5 COMPLEX SUBUNIT ZETA-1"/>
    <property type="match status" value="1"/>
</dbReference>
<dbReference type="GO" id="GO:0044599">
    <property type="term" value="C:AP-5 adaptor complex"/>
    <property type="evidence" value="ECO:0007669"/>
    <property type="project" value="InterPro"/>
</dbReference>
<evidence type="ECO:0000313" key="4">
    <source>
        <dbReference type="Proteomes" id="UP001174909"/>
    </source>
</evidence>
<feature type="domain" description="AP-5 complex subunit zeta-1 ARM repeats" evidence="1">
    <location>
        <begin position="1"/>
        <end position="56"/>
    </location>
</feature>
<name>A0AA35QUN6_GEOBA</name>
<sequence length="415" mass="46849">MYDIETPIRAYFGQVLTAKFNDLGVAYDTIEFLLGNAEMLMNATNIFSKYVPNLLKILAWSPMTFVAEFLQLLPACISPTTASEVLHSLFDLPCLSATLQAQYLVEAVPNITDLNLLPQYNRCLASFQDAAHKLMFGHFLRSETGRGDTIDRLGNLHLLLSDFSHHQRVLAAAQIAPQLVRMFFKVVLHGGDVELVSQLVPVLIERTALLFDIPSFMTEMRRVIAQQLLAIFSLFPQLVVDYCRDIIEYLRTLRNLTQAGEHCYVHLVWILGEYTHLGYDSRCTSSLLVELFETLEPVTYEVALNLHRQSEYSTRLVLVLMSSLAKIASRSQDLIPRALLCLNKIVQLGKDSSTESHTHQTLLIRANELVNVLKIPSIASAVLSPAPHWSRPQQLQRQLDLAHLLQATSLHLDHH</sequence>
<dbReference type="Pfam" id="PF14764">
    <property type="entry name" value="SPG48"/>
    <property type="match status" value="1"/>
</dbReference>
<dbReference type="SUPFAM" id="SSF48371">
    <property type="entry name" value="ARM repeat"/>
    <property type="match status" value="1"/>
</dbReference>
<dbReference type="EMBL" id="CASHTH010000163">
    <property type="protein sequence ID" value="CAI7992805.1"/>
    <property type="molecule type" value="Genomic_DNA"/>
</dbReference>
<feature type="domain" description="AP-5 complex subunit zeta-1 C-terminal TPR" evidence="2">
    <location>
        <begin position="68"/>
        <end position="408"/>
    </location>
</feature>
<dbReference type="PANTHER" id="PTHR46488:SF1">
    <property type="entry name" value="AP-5 COMPLEX SUBUNIT ZETA-1"/>
    <property type="match status" value="1"/>
</dbReference>
<protein>
    <submittedName>
        <fullName evidence="3">AP-5 complex subunit zeta-1</fullName>
    </submittedName>
</protein>
<evidence type="ECO:0000313" key="3">
    <source>
        <dbReference type="EMBL" id="CAI7992805.1"/>
    </source>
</evidence>
<reference evidence="3" key="1">
    <citation type="submission" date="2023-03" db="EMBL/GenBank/DDBJ databases">
        <authorList>
            <person name="Steffen K."/>
            <person name="Cardenas P."/>
        </authorList>
    </citation>
    <scope>NUCLEOTIDE SEQUENCE</scope>
</reference>
<dbReference type="InterPro" id="IPR011989">
    <property type="entry name" value="ARM-like"/>
</dbReference>
<dbReference type="Pfam" id="PF25154">
    <property type="entry name" value="TPR_AP5Z1_C"/>
    <property type="match status" value="1"/>
</dbReference>
<comment type="caution">
    <text evidence="3">The sequence shown here is derived from an EMBL/GenBank/DDBJ whole genome shotgun (WGS) entry which is preliminary data.</text>
</comment>
<gene>
    <name evidence="3" type="ORF">GBAR_LOCUS1133</name>
</gene>
<organism evidence="3 4">
    <name type="scientific">Geodia barretti</name>
    <name type="common">Barrett's horny sponge</name>
    <dbReference type="NCBI Taxonomy" id="519541"/>
    <lineage>
        <taxon>Eukaryota</taxon>
        <taxon>Metazoa</taxon>
        <taxon>Porifera</taxon>
        <taxon>Demospongiae</taxon>
        <taxon>Heteroscleromorpha</taxon>
        <taxon>Tetractinellida</taxon>
        <taxon>Astrophorina</taxon>
        <taxon>Geodiidae</taxon>
        <taxon>Geodia</taxon>
    </lineage>
</organism>
<dbReference type="Proteomes" id="UP001174909">
    <property type="component" value="Unassembled WGS sequence"/>
</dbReference>